<comment type="caution">
    <text evidence="8">The sequence shown here is derived from an EMBL/GenBank/DDBJ whole genome shotgun (WGS) entry which is preliminary data.</text>
</comment>
<dbReference type="PANTHER" id="PTHR43124:SF3">
    <property type="entry name" value="CHLORAMPHENICOL EFFLUX PUMP RV0191"/>
    <property type="match status" value="1"/>
</dbReference>
<accession>A0A014MTN2</accession>
<dbReference type="InterPro" id="IPR036259">
    <property type="entry name" value="MFS_trans_sf"/>
</dbReference>
<dbReference type="AlphaFoldDB" id="A0A014MTN2"/>
<evidence type="ECO:0000256" key="6">
    <source>
        <dbReference type="SAM" id="Phobius"/>
    </source>
</evidence>
<feature type="transmembrane region" description="Helical" evidence="6">
    <location>
        <begin position="215"/>
        <end position="237"/>
    </location>
</feature>
<dbReference type="InterPro" id="IPR011701">
    <property type="entry name" value="MFS"/>
</dbReference>
<dbReference type="GO" id="GO:0005886">
    <property type="term" value="C:plasma membrane"/>
    <property type="evidence" value="ECO:0007669"/>
    <property type="project" value="UniProtKB-SubCell"/>
</dbReference>
<feature type="transmembrane region" description="Helical" evidence="6">
    <location>
        <begin position="134"/>
        <end position="155"/>
    </location>
</feature>
<feature type="transmembrane region" description="Helical" evidence="6">
    <location>
        <begin position="46"/>
        <end position="64"/>
    </location>
</feature>
<evidence type="ECO:0000256" key="3">
    <source>
        <dbReference type="ARBA" id="ARBA00022692"/>
    </source>
</evidence>
<dbReference type="GO" id="GO:0022857">
    <property type="term" value="F:transmembrane transporter activity"/>
    <property type="evidence" value="ECO:0007669"/>
    <property type="project" value="InterPro"/>
</dbReference>
<feature type="domain" description="Major facilitator superfamily (MFS) profile" evidence="7">
    <location>
        <begin position="9"/>
        <end position="388"/>
    </location>
</feature>
<feature type="transmembrane region" description="Helical" evidence="6">
    <location>
        <begin position="277"/>
        <end position="297"/>
    </location>
</feature>
<protein>
    <submittedName>
        <fullName evidence="8">Membrane protein</fullName>
    </submittedName>
</protein>
<keyword evidence="5 6" id="KW-0472">Membrane</keyword>
<dbReference type="EMBL" id="JBOK01000003">
    <property type="protein sequence ID" value="EXU81414.1"/>
    <property type="molecule type" value="Genomic_DNA"/>
</dbReference>
<reference evidence="8 9" key="1">
    <citation type="submission" date="2014-01" db="EMBL/GenBank/DDBJ databases">
        <title>Interspecies Systems Biology Uncovers Metabolites Affecting C. elegans Gene Expression and Life History Traits.</title>
        <authorList>
            <person name="Watson E."/>
            <person name="Macneil L.T."/>
            <person name="Ritter A.D."/>
            <person name="Yilmaz L.S."/>
            <person name="Rosebrock A.P."/>
            <person name="Caudy A.A."/>
            <person name="Walhout A.J."/>
        </authorList>
    </citation>
    <scope>NUCLEOTIDE SEQUENCE [LARGE SCALE GENOMIC DNA]</scope>
    <source>
        <strain evidence="8 9">DA1877</strain>
    </source>
</reference>
<dbReference type="Proteomes" id="UP000020766">
    <property type="component" value="Unassembled WGS sequence"/>
</dbReference>
<dbReference type="PATRIC" id="fig|1457173.3.peg.825"/>
<dbReference type="STRING" id="225991.MA05_06835"/>
<evidence type="ECO:0000313" key="9">
    <source>
        <dbReference type="Proteomes" id="UP000020766"/>
    </source>
</evidence>
<name>A0A014MTN2_9BURK</name>
<evidence type="ECO:0000256" key="5">
    <source>
        <dbReference type="ARBA" id="ARBA00023136"/>
    </source>
</evidence>
<comment type="subcellular location">
    <subcellularLocation>
        <location evidence="1">Cell membrane</location>
        <topology evidence="1">Multi-pass membrane protein</topology>
    </subcellularLocation>
</comment>
<feature type="transmembrane region" description="Helical" evidence="6">
    <location>
        <begin position="243"/>
        <end position="265"/>
    </location>
</feature>
<evidence type="ECO:0000259" key="7">
    <source>
        <dbReference type="PROSITE" id="PS50850"/>
    </source>
</evidence>
<dbReference type="InterPro" id="IPR050189">
    <property type="entry name" value="MFS_Efflux_Transporters"/>
</dbReference>
<dbReference type="SUPFAM" id="SSF103473">
    <property type="entry name" value="MFS general substrate transporter"/>
    <property type="match status" value="1"/>
</dbReference>
<evidence type="ECO:0000256" key="2">
    <source>
        <dbReference type="ARBA" id="ARBA00022475"/>
    </source>
</evidence>
<dbReference type="InterPro" id="IPR020846">
    <property type="entry name" value="MFS_dom"/>
</dbReference>
<dbReference type="Pfam" id="PF07690">
    <property type="entry name" value="MFS_1"/>
    <property type="match status" value="1"/>
</dbReference>
<dbReference type="PANTHER" id="PTHR43124">
    <property type="entry name" value="PURINE EFFLUX PUMP PBUE"/>
    <property type="match status" value="1"/>
</dbReference>
<proteinExistence type="predicted"/>
<dbReference type="RefSeq" id="WP_043379504.1">
    <property type="nucleotide sequence ID" value="NZ_JBOK01000003.1"/>
</dbReference>
<keyword evidence="9" id="KW-1185">Reference proteome</keyword>
<feature type="transmembrane region" description="Helical" evidence="6">
    <location>
        <begin position="76"/>
        <end position="95"/>
    </location>
</feature>
<gene>
    <name evidence="8" type="ORF">AX13_11470</name>
</gene>
<dbReference type="Gene3D" id="1.20.1250.20">
    <property type="entry name" value="MFS general substrate transporter like domains"/>
    <property type="match status" value="1"/>
</dbReference>
<keyword evidence="2" id="KW-1003">Cell membrane</keyword>
<evidence type="ECO:0000256" key="4">
    <source>
        <dbReference type="ARBA" id="ARBA00022989"/>
    </source>
</evidence>
<feature type="transmembrane region" description="Helical" evidence="6">
    <location>
        <begin position="101"/>
        <end position="127"/>
    </location>
</feature>
<evidence type="ECO:0000313" key="8">
    <source>
        <dbReference type="EMBL" id="EXU81414.1"/>
    </source>
</evidence>
<dbReference type="PROSITE" id="PS50850">
    <property type="entry name" value="MFS"/>
    <property type="match status" value="1"/>
</dbReference>
<feature type="transmembrane region" description="Helical" evidence="6">
    <location>
        <begin position="167"/>
        <end position="184"/>
    </location>
</feature>
<evidence type="ECO:0000256" key="1">
    <source>
        <dbReference type="ARBA" id="ARBA00004651"/>
    </source>
</evidence>
<sequence>MAPPSQRRVVLTLGLAQTLAWASTYYLPAMLAAPMAADLGLATPMVFAAFSLALGVAALVGPRVGQAMDRWGGRAILAATSVLFAASLVALGHVQGLWSLLLAWCGLGLGIASGLYEAAFATVVRLYGQQARKAITGITLLAGFASTVGWPLTHWMQLHWGWRSTCWVWAGVHLVLCLPLYLSLPSDRQVPTPAPVSPAGTDGAQRPRLDLRTGLLALVFAASGFISSAMAAHLPALLQACGIAAGLALTVGMLMGPAQVAARLLEFSLLRHLPPLVNARLATVLHPVGAALLLLLGPPGALLFGVLHGAGNGMLTIARGTLPLQLFGPQGYGHRQGLLQGPARVAQAQAPWLFGVALAQWQGQALWLSAALGLLSVAALLVLSRHMAKG</sequence>
<feature type="transmembrane region" description="Helical" evidence="6">
    <location>
        <begin position="365"/>
        <end position="383"/>
    </location>
</feature>
<organism evidence="8 9">
    <name type="scientific">Comamonas aquatica DA1877</name>
    <dbReference type="NCBI Taxonomy" id="1457173"/>
    <lineage>
        <taxon>Bacteria</taxon>
        <taxon>Pseudomonadati</taxon>
        <taxon>Pseudomonadota</taxon>
        <taxon>Betaproteobacteria</taxon>
        <taxon>Burkholderiales</taxon>
        <taxon>Comamonadaceae</taxon>
        <taxon>Comamonas</taxon>
    </lineage>
</organism>
<keyword evidence="4 6" id="KW-1133">Transmembrane helix</keyword>
<keyword evidence="3 6" id="KW-0812">Transmembrane</keyword>